<evidence type="ECO:0000256" key="3">
    <source>
        <dbReference type="ARBA" id="ARBA00022448"/>
    </source>
</evidence>
<dbReference type="InterPro" id="IPR005829">
    <property type="entry name" value="Sugar_transporter_CS"/>
</dbReference>
<feature type="transmembrane region" description="Helical" evidence="8">
    <location>
        <begin position="79"/>
        <end position="98"/>
    </location>
</feature>
<feature type="transmembrane region" description="Helical" evidence="8">
    <location>
        <begin position="105"/>
        <end position="123"/>
    </location>
</feature>
<feature type="transmembrane region" description="Helical" evidence="8">
    <location>
        <begin position="135"/>
        <end position="155"/>
    </location>
</feature>
<evidence type="ECO:0000256" key="1">
    <source>
        <dbReference type="ARBA" id="ARBA00004141"/>
    </source>
</evidence>
<dbReference type="InterPro" id="IPR003663">
    <property type="entry name" value="Sugar/inositol_transpt"/>
</dbReference>
<dbReference type="InterPro" id="IPR050360">
    <property type="entry name" value="MFS_Sugar_Transporters"/>
</dbReference>
<keyword evidence="6 8" id="KW-0472">Membrane</keyword>
<evidence type="ECO:0000256" key="4">
    <source>
        <dbReference type="ARBA" id="ARBA00022692"/>
    </source>
</evidence>
<dbReference type="PRINTS" id="PR00171">
    <property type="entry name" value="SUGRTRNSPORT"/>
</dbReference>
<dbReference type="PANTHER" id="PTHR48022:SF21">
    <property type="entry name" value="QUINATE TRANSPORTER, PUTATIVE (AFU_ORTHOLOGUE AFUA_6G06960)-RELATED"/>
    <property type="match status" value="1"/>
</dbReference>
<evidence type="ECO:0000259" key="9">
    <source>
        <dbReference type="PROSITE" id="PS50850"/>
    </source>
</evidence>
<feature type="transmembrane region" description="Helical" evidence="8">
    <location>
        <begin position="335"/>
        <end position="353"/>
    </location>
</feature>
<feature type="transmembrane region" description="Helical" evidence="8">
    <location>
        <begin position="21"/>
        <end position="44"/>
    </location>
</feature>
<sequence>MAIAGFLRRIVKNDAMKEDPVEIYGWRVFALAAASCFGGMLFGWDIGAIGGVLAMESTQKQYGYYNASKAEKSNQDQNIVSTLQGGCFAACLITPYLTDKFGRRWSLIVTGIITTIGVVFQAASAEHGNLPLMFVGRFVAGLGVGAASMLTPLYVSECAPRAIRGGLTAFYQLFIVTGTMMAFWINYGSLLHISGKALYAVPLALQAVPAVLLSIGMFFCPESPRWCAKQDHWERTKDILVRLRGLPADHSYVQSELNEMAEQLESERRLVGDATAITLLKEMWLVPGNRKRAVLTVLLMICQQMAGVNAINYYAPQIFKNLGMDGTKSSLFATGVYGVVKVAACACFLTFVADSLGRRWSLIWTGFAQGLAMFIVGIYGRVNPPVEGKPVSHLSLVDSWTRSHIWSQRVRDQDSLTSIQIPPFGYVAITCIFLWTVFFQFGWGPCCWIVISEIPTARLRAMNVALGALTQWLFNFIIARTVLTMQLTMGYKGYGMFFMFGSFGFAMGTFVYFFIPETKGLSLEKMDELFGVTQLVKNIDEEPEVRAGSVREQPAEKLQ</sequence>
<gene>
    <name evidence="10" type="ORF">ColSpa_00944</name>
</gene>
<evidence type="ECO:0000313" key="11">
    <source>
        <dbReference type="Proteomes" id="UP001055115"/>
    </source>
</evidence>
<dbReference type="Proteomes" id="UP001055115">
    <property type="component" value="Unassembled WGS sequence"/>
</dbReference>
<feature type="domain" description="Major facilitator superfamily (MFS) profile" evidence="9">
    <location>
        <begin position="31"/>
        <end position="519"/>
    </location>
</feature>
<dbReference type="GO" id="GO:0016020">
    <property type="term" value="C:membrane"/>
    <property type="evidence" value="ECO:0007669"/>
    <property type="project" value="UniProtKB-SubCell"/>
</dbReference>
<evidence type="ECO:0000256" key="7">
    <source>
        <dbReference type="RuleBase" id="RU003346"/>
    </source>
</evidence>
<dbReference type="PROSITE" id="PS00217">
    <property type="entry name" value="SUGAR_TRANSPORT_2"/>
    <property type="match status" value="1"/>
</dbReference>
<dbReference type="GO" id="GO:0005351">
    <property type="term" value="F:carbohydrate:proton symporter activity"/>
    <property type="evidence" value="ECO:0007669"/>
    <property type="project" value="TreeGrafter"/>
</dbReference>
<dbReference type="EMBL" id="BQXU01000002">
    <property type="protein sequence ID" value="GKT40763.1"/>
    <property type="molecule type" value="Genomic_DNA"/>
</dbReference>
<keyword evidence="4 8" id="KW-0812">Transmembrane</keyword>
<dbReference type="GeneID" id="73321746"/>
<dbReference type="AlphaFoldDB" id="A0AA37NY51"/>
<feature type="transmembrane region" description="Helical" evidence="8">
    <location>
        <begin position="360"/>
        <end position="380"/>
    </location>
</feature>
<feature type="transmembrane region" description="Helical" evidence="8">
    <location>
        <begin position="424"/>
        <end position="451"/>
    </location>
</feature>
<dbReference type="NCBIfam" id="TIGR00879">
    <property type="entry name" value="SP"/>
    <property type="match status" value="1"/>
</dbReference>
<dbReference type="SUPFAM" id="SSF103473">
    <property type="entry name" value="MFS general substrate transporter"/>
    <property type="match status" value="1"/>
</dbReference>
<name>A0AA37NY51_9PEZI</name>
<feature type="transmembrane region" description="Helical" evidence="8">
    <location>
        <begin position="463"/>
        <end position="483"/>
    </location>
</feature>
<comment type="caution">
    <text evidence="10">The sequence shown here is derived from an EMBL/GenBank/DDBJ whole genome shotgun (WGS) entry which is preliminary data.</text>
</comment>
<organism evidence="10 11">
    <name type="scientific">Colletotrichum spaethianum</name>
    <dbReference type="NCBI Taxonomy" id="700344"/>
    <lineage>
        <taxon>Eukaryota</taxon>
        <taxon>Fungi</taxon>
        <taxon>Dikarya</taxon>
        <taxon>Ascomycota</taxon>
        <taxon>Pezizomycotina</taxon>
        <taxon>Sordariomycetes</taxon>
        <taxon>Hypocreomycetidae</taxon>
        <taxon>Glomerellales</taxon>
        <taxon>Glomerellaceae</taxon>
        <taxon>Colletotrichum</taxon>
        <taxon>Colletotrichum spaethianum species complex</taxon>
    </lineage>
</organism>
<evidence type="ECO:0000256" key="2">
    <source>
        <dbReference type="ARBA" id="ARBA00010992"/>
    </source>
</evidence>
<dbReference type="Pfam" id="PF00083">
    <property type="entry name" value="Sugar_tr"/>
    <property type="match status" value="2"/>
</dbReference>
<feature type="transmembrane region" description="Helical" evidence="8">
    <location>
        <begin position="197"/>
        <end position="220"/>
    </location>
</feature>
<evidence type="ECO:0000256" key="6">
    <source>
        <dbReference type="ARBA" id="ARBA00023136"/>
    </source>
</evidence>
<keyword evidence="5 8" id="KW-1133">Transmembrane helix</keyword>
<dbReference type="RefSeq" id="XP_049123113.1">
    <property type="nucleotide sequence ID" value="XM_049267156.1"/>
</dbReference>
<feature type="transmembrane region" description="Helical" evidence="8">
    <location>
        <begin position="167"/>
        <end position="185"/>
    </location>
</feature>
<accession>A0AA37NY51</accession>
<feature type="transmembrane region" description="Helical" evidence="8">
    <location>
        <begin position="293"/>
        <end position="315"/>
    </location>
</feature>
<dbReference type="PANTHER" id="PTHR48022">
    <property type="entry name" value="PLASTIDIC GLUCOSE TRANSPORTER 4"/>
    <property type="match status" value="1"/>
</dbReference>
<evidence type="ECO:0000256" key="5">
    <source>
        <dbReference type="ARBA" id="ARBA00022989"/>
    </source>
</evidence>
<reference evidence="10 11" key="1">
    <citation type="submission" date="2022-03" db="EMBL/GenBank/DDBJ databases">
        <title>Genome data of Colletotrichum spp.</title>
        <authorList>
            <person name="Utami Y.D."/>
            <person name="Hiruma K."/>
        </authorList>
    </citation>
    <scope>NUCLEOTIDE SEQUENCE [LARGE SCALE GENOMIC DNA]</scope>
    <source>
        <strain evidence="10 11">MAFF 239500</strain>
    </source>
</reference>
<dbReference type="InterPro" id="IPR005828">
    <property type="entry name" value="MFS_sugar_transport-like"/>
</dbReference>
<evidence type="ECO:0000313" key="10">
    <source>
        <dbReference type="EMBL" id="GKT40763.1"/>
    </source>
</evidence>
<comment type="subcellular location">
    <subcellularLocation>
        <location evidence="1">Membrane</location>
        <topology evidence="1">Multi-pass membrane protein</topology>
    </subcellularLocation>
</comment>
<evidence type="ECO:0000256" key="8">
    <source>
        <dbReference type="SAM" id="Phobius"/>
    </source>
</evidence>
<proteinExistence type="inferred from homology"/>
<feature type="transmembrane region" description="Helical" evidence="8">
    <location>
        <begin position="495"/>
        <end position="515"/>
    </location>
</feature>
<dbReference type="Gene3D" id="1.20.1250.20">
    <property type="entry name" value="MFS general substrate transporter like domains"/>
    <property type="match status" value="1"/>
</dbReference>
<keyword evidence="11" id="KW-1185">Reference proteome</keyword>
<keyword evidence="3 7" id="KW-0813">Transport</keyword>
<dbReference type="InterPro" id="IPR020846">
    <property type="entry name" value="MFS_dom"/>
</dbReference>
<dbReference type="InterPro" id="IPR036259">
    <property type="entry name" value="MFS_trans_sf"/>
</dbReference>
<protein>
    <submittedName>
        <fullName evidence="10">Quinate permease</fullName>
    </submittedName>
</protein>
<comment type="similarity">
    <text evidence="2 7">Belongs to the major facilitator superfamily. Sugar transporter (TC 2.A.1.1) family.</text>
</comment>
<dbReference type="PROSITE" id="PS50850">
    <property type="entry name" value="MFS"/>
    <property type="match status" value="1"/>
</dbReference>